<gene>
    <name evidence="2" type="ORF">F2Q70_00033061</name>
</gene>
<evidence type="ECO:0000313" key="2">
    <source>
        <dbReference type="EMBL" id="KAF2531232.1"/>
    </source>
</evidence>
<comment type="caution">
    <text evidence="2">The sequence shown here is derived from an EMBL/GenBank/DDBJ whole genome shotgun (WGS) entry which is preliminary data.</text>
</comment>
<reference evidence="2" key="1">
    <citation type="submission" date="2019-12" db="EMBL/GenBank/DDBJ databases">
        <title>Genome sequencing and annotation of Brassica cretica.</title>
        <authorList>
            <person name="Studholme D.J."/>
            <person name="Sarris P.F."/>
        </authorList>
    </citation>
    <scope>NUCLEOTIDE SEQUENCE</scope>
    <source>
        <strain evidence="2">PFS-102/07</strain>
        <tissue evidence="2">Leaf</tissue>
    </source>
</reference>
<organism evidence="2">
    <name type="scientific">Brassica cretica</name>
    <name type="common">Mustard</name>
    <dbReference type="NCBI Taxonomy" id="69181"/>
    <lineage>
        <taxon>Eukaryota</taxon>
        <taxon>Viridiplantae</taxon>
        <taxon>Streptophyta</taxon>
        <taxon>Embryophyta</taxon>
        <taxon>Tracheophyta</taxon>
        <taxon>Spermatophyta</taxon>
        <taxon>Magnoliopsida</taxon>
        <taxon>eudicotyledons</taxon>
        <taxon>Gunneridae</taxon>
        <taxon>Pentapetalae</taxon>
        <taxon>rosids</taxon>
        <taxon>malvids</taxon>
        <taxon>Brassicales</taxon>
        <taxon>Brassicaceae</taxon>
        <taxon>Brassiceae</taxon>
        <taxon>Brassica</taxon>
    </lineage>
</organism>
<evidence type="ECO:0000256" key="1">
    <source>
        <dbReference type="SAM" id="MobiDB-lite"/>
    </source>
</evidence>
<proteinExistence type="predicted"/>
<feature type="region of interest" description="Disordered" evidence="1">
    <location>
        <begin position="1"/>
        <end position="40"/>
    </location>
</feature>
<dbReference type="AlphaFoldDB" id="A0A8S9FKH2"/>
<protein>
    <submittedName>
        <fullName evidence="2">Uncharacterized protein</fullName>
    </submittedName>
</protein>
<dbReference type="EMBL" id="QGKY02002305">
    <property type="protein sequence ID" value="KAF2531232.1"/>
    <property type="molecule type" value="Genomic_DNA"/>
</dbReference>
<accession>A0A8S9FKH2</accession>
<name>A0A8S9FKH2_BRACR</name>
<sequence>MKDLDATGASENTRRVFGKNGRQQNKKKEKSVGVPRRPVARPRARRRRWFTFFRLSQGSPLWASIYRFPRHADGSGLGFCVKEGSACTVLPTAAMLFSLDPW</sequence>